<dbReference type="Pfam" id="PF00059">
    <property type="entry name" value="Lectin_C"/>
    <property type="match status" value="1"/>
</dbReference>
<dbReference type="SUPFAM" id="SSF53300">
    <property type="entry name" value="vWA-like"/>
    <property type="match status" value="1"/>
</dbReference>
<dbReference type="PROSITE" id="PS50041">
    <property type="entry name" value="C_TYPE_LECTIN_2"/>
    <property type="match status" value="1"/>
</dbReference>
<dbReference type="CDD" id="cd00037">
    <property type="entry name" value="CLECT"/>
    <property type="match status" value="1"/>
</dbReference>
<dbReference type="InterPro" id="IPR002035">
    <property type="entry name" value="VWF_A"/>
</dbReference>
<keyword evidence="3" id="KW-0430">Lectin</keyword>
<dbReference type="Pfam" id="PF00092">
    <property type="entry name" value="VWA"/>
    <property type="match status" value="1"/>
</dbReference>
<dbReference type="GO" id="GO:0030246">
    <property type="term" value="F:carbohydrate binding"/>
    <property type="evidence" value="ECO:0007669"/>
    <property type="project" value="UniProtKB-KW"/>
</dbReference>
<evidence type="ECO:0000259" key="1">
    <source>
        <dbReference type="PROSITE" id="PS50041"/>
    </source>
</evidence>
<name>F1L4K4_ASCSU</name>
<accession>F1L4K4</accession>
<dbReference type="Gene3D" id="3.40.50.410">
    <property type="entry name" value="von Willebrand factor, type A domain"/>
    <property type="match status" value="1"/>
</dbReference>
<dbReference type="InterPro" id="IPR001304">
    <property type="entry name" value="C-type_lectin-like"/>
</dbReference>
<organism evidence="3">
    <name type="scientific">Ascaris suum</name>
    <name type="common">Pig roundworm</name>
    <name type="synonym">Ascaris lumbricoides</name>
    <dbReference type="NCBI Taxonomy" id="6253"/>
    <lineage>
        <taxon>Eukaryota</taxon>
        <taxon>Metazoa</taxon>
        <taxon>Ecdysozoa</taxon>
        <taxon>Nematoda</taxon>
        <taxon>Chromadorea</taxon>
        <taxon>Rhabditida</taxon>
        <taxon>Spirurina</taxon>
        <taxon>Ascaridomorpha</taxon>
        <taxon>Ascaridoidea</taxon>
        <taxon>Ascarididae</taxon>
        <taxon>Ascaris</taxon>
    </lineage>
</organism>
<dbReference type="AlphaFoldDB" id="F1L4K4"/>
<dbReference type="InterPro" id="IPR016186">
    <property type="entry name" value="C-type_lectin-like/link_sf"/>
</dbReference>
<dbReference type="Gene3D" id="3.10.100.10">
    <property type="entry name" value="Mannose-Binding Protein A, subunit A"/>
    <property type="match status" value="1"/>
</dbReference>
<evidence type="ECO:0000259" key="2">
    <source>
        <dbReference type="PROSITE" id="PS50234"/>
    </source>
</evidence>
<dbReference type="InterPro" id="IPR036465">
    <property type="entry name" value="vWFA_dom_sf"/>
</dbReference>
<reference evidence="3" key="1">
    <citation type="journal article" date="2011" name="Genome Res.">
        <title>Deep small RNA sequencing from the nematode Ascaris reveals conservation, functional diversification, and novel developmental profiles.</title>
        <authorList>
            <person name="Wang J."/>
            <person name="Czech B."/>
            <person name="Crunk A."/>
            <person name="Wallace A."/>
            <person name="Mitreva M."/>
            <person name="Hannon G.J."/>
            <person name="Davis R.E."/>
        </authorList>
    </citation>
    <scope>NUCLEOTIDE SEQUENCE</scope>
</reference>
<feature type="domain" description="VWFA" evidence="2">
    <location>
        <begin position="51"/>
        <end position="224"/>
    </location>
</feature>
<evidence type="ECO:0000313" key="3">
    <source>
        <dbReference type="EMBL" id="ADY45058.1"/>
    </source>
</evidence>
<sequence>MFGSIWCSFLTPQGQSVNRTSSRPPPFEIMEQETKPRHRACDCNINNVWIDMVFVIDTSRAVSQQDFIAASNLLSYLFEQMTISQGLGQYARVGLIFGAEKAYVAANLTTYENRQQAVQKVKQLMRERRKLPVGNGLQFDVGLALTEAKNILNRDARSNKPAMVILFSATEATCQRYQSRQHGRVMRTQTEDPCRIATRLTEENNVLATVALKFGSLRRFPRLDIATPCFNITNSINLPGDLLQKICDANCFCLPPYVQYKDDKKCTRYSECVYLHGVALPFQSAAETCSDDEATLVDIFDEDKDRFIKRLHEYGEHTPYWIGLEEHNGEKFWATGRKLDKNDFTNWAPGEPSGKGKCTVADADKGNNSLWSAERCDSIQSKYFFCSKRAWGSGHFCSVLVRGYPGAEPLVLFARLFNFL</sequence>
<dbReference type="SMART" id="SM00034">
    <property type="entry name" value="CLECT"/>
    <property type="match status" value="1"/>
</dbReference>
<dbReference type="PROSITE" id="PS50234">
    <property type="entry name" value="VWFA"/>
    <property type="match status" value="1"/>
</dbReference>
<dbReference type="SMART" id="SM00327">
    <property type="entry name" value="VWA"/>
    <property type="match status" value="1"/>
</dbReference>
<feature type="domain" description="C-type lectin" evidence="1">
    <location>
        <begin position="268"/>
        <end position="377"/>
    </location>
</feature>
<dbReference type="SUPFAM" id="SSF56436">
    <property type="entry name" value="C-type lectin-like"/>
    <property type="match status" value="1"/>
</dbReference>
<dbReference type="EMBL" id="JI171234">
    <property type="protein sequence ID" value="ADY45058.1"/>
    <property type="molecule type" value="mRNA"/>
</dbReference>
<proteinExistence type="evidence at transcript level"/>
<protein>
    <submittedName>
        <fullName evidence="3">C-type lectin domain-containing protein 160</fullName>
    </submittedName>
</protein>
<dbReference type="InterPro" id="IPR016187">
    <property type="entry name" value="CTDL_fold"/>
</dbReference>
<dbReference type="PANTHER" id="PTHR31024">
    <property type="entry name" value="C-TYPE LECTIN"/>
    <property type="match status" value="1"/>
</dbReference>
<dbReference type="PANTHER" id="PTHR31024:SF3">
    <property type="entry name" value="C-TYPE LECTIN-RELATED"/>
    <property type="match status" value="1"/>
</dbReference>